<protein>
    <submittedName>
        <fullName evidence="2">FRG domain protein</fullName>
    </submittedName>
</protein>
<proteinExistence type="predicted"/>
<organism evidence="2">
    <name type="scientific">mine drainage metagenome</name>
    <dbReference type="NCBI Taxonomy" id="410659"/>
    <lineage>
        <taxon>unclassified sequences</taxon>
        <taxon>metagenomes</taxon>
        <taxon>ecological metagenomes</taxon>
    </lineage>
</organism>
<dbReference type="EMBL" id="MLJW01000007">
    <property type="protein sequence ID" value="OIR16312.1"/>
    <property type="molecule type" value="Genomic_DNA"/>
</dbReference>
<dbReference type="Pfam" id="PF08867">
    <property type="entry name" value="FRG"/>
    <property type="match status" value="1"/>
</dbReference>
<dbReference type="InterPro" id="IPR014966">
    <property type="entry name" value="FRG-dom"/>
</dbReference>
<dbReference type="AlphaFoldDB" id="A0A1J5TJG0"/>
<dbReference type="SMART" id="SM00901">
    <property type="entry name" value="FRG"/>
    <property type="match status" value="1"/>
</dbReference>
<sequence length="261" mass="30118">MAGLSKWTNKGTKNGIWEIELSSWKWFHDFVRKEMLDHSHYVWRGQRDSAWKLESSFDRLMTFKPKSERERLANGHLEKFKLSIRGRRGSNPSKIESENEWWALGQHQGLATPLLDWTESPFVALYFAFEKQEKPSSGRRAVWALGGIGSKNAEITSTHKGAERPPILEFVRPHQDENARLVSQAGLFSRTPLGDTVDSWIERHYLGESTKAPMVKIVLPEKERTECLRTLNKMNINHLTLFPDVYGASQHCNKVLQIAKY</sequence>
<accession>A0A1J5TJG0</accession>
<evidence type="ECO:0000313" key="2">
    <source>
        <dbReference type="EMBL" id="OIR16312.1"/>
    </source>
</evidence>
<gene>
    <name evidence="2" type="ORF">GALL_30330</name>
</gene>
<reference evidence="2" key="1">
    <citation type="submission" date="2016-10" db="EMBL/GenBank/DDBJ databases">
        <title>Sequence of Gallionella enrichment culture.</title>
        <authorList>
            <person name="Poehlein A."/>
            <person name="Muehling M."/>
            <person name="Daniel R."/>
        </authorList>
    </citation>
    <scope>NUCLEOTIDE SEQUENCE</scope>
</reference>
<evidence type="ECO:0000259" key="1">
    <source>
        <dbReference type="SMART" id="SM00901"/>
    </source>
</evidence>
<comment type="caution">
    <text evidence="2">The sequence shown here is derived from an EMBL/GenBank/DDBJ whole genome shotgun (WGS) entry which is preliminary data.</text>
</comment>
<name>A0A1J5TJG0_9ZZZZ</name>
<feature type="domain" description="FRG" evidence="1">
    <location>
        <begin position="37"/>
        <end position="143"/>
    </location>
</feature>